<reference evidence="2" key="1">
    <citation type="journal article" date="2019" name="Int. J. Syst. Evol. Microbiol.">
        <title>The Global Catalogue of Microorganisms (GCM) 10K type strain sequencing project: providing services to taxonomists for standard genome sequencing and annotation.</title>
        <authorList>
            <consortium name="The Broad Institute Genomics Platform"/>
            <consortium name="The Broad Institute Genome Sequencing Center for Infectious Disease"/>
            <person name="Wu L."/>
            <person name="Ma J."/>
        </authorList>
    </citation>
    <scope>NUCLEOTIDE SEQUENCE [LARGE SCALE GENOMIC DNA]</scope>
    <source>
        <strain evidence="2">JCM 17979</strain>
    </source>
</reference>
<sequence length="57" mass="5941">MPDDGRGLPGTVLATDRDARDVTPGVDRARAVDVDLCGDRGGGLTFVQGLAAERCVR</sequence>
<organism evidence="1 2">
    <name type="scientific">Actinomycetospora chlora</name>
    <dbReference type="NCBI Taxonomy" id="663608"/>
    <lineage>
        <taxon>Bacteria</taxon>
        <taxon>Bacillati</taxon>
        <taxon>Actinomycetota</taxon>
        <taxon>Actinomycetes</taxon>
        <taxon>Pseudonocardiales</taxon>
        <taxon>Pseudonocardiaceae</taxon>
        <taxon>Actinomycetospora</taxon>
    </lineage>
</organism>
<dbReference type="EMBL" id="BAABHO010000011">
    <property type="protein sequence ID" value="GAA4784675.1"/>
    <property type="molecule type" value="Genomic_DNA"/>
</dbReference>
<comment type="caution">
    <text evidence="1">The sequence shown here is derived from an EMBL/GenBank/DDBJ whole genome shotgun (WGS) entry which is preliminary data.</text>
</comment>
<name>A0ABP9AQ64_9PSEU</name>
<proteinExistence type="predicted"/>
<dbReference type="Proteomes" id="UP001500928">
    <property type="component" value="Unassembled WGS sequence"/>
</dbReference>
<gene>
    <name evidence="1" type="ORF">GCM10023200_17980</name>
</gene>
<evidence type="ECO:0000313" key="2">
    <source>
        <dbReference type="Proteomes" id="UP001500928"/>
    </source>
</evidence>
<evidence type="ECO:0000313" key="1">
    <source>
        <dbReference type="EMBL" id="GAA4784675.1"/>
    </source>
</evidence>
<keyword evidence="2" id="KW-1185">Reference proteome</keyword>
<accession>A0ABP9AQ64</accession>
<protein>
    <submittedName>
        <fullName evidence="1">Uncharacterized protein</fullName>
    </submittedName>
</protein>